<name>A0A381WZK3_9ZZZZ</name>
<gene>
    <name evidence="2" type="ORF">METZ01_LOCUS110820</name>
</gene>
<protein>
    <recommendedName>
        <fullName evidence="1">Metallo-beta-lactamase domain-containing protein</fullName>
    </recommendedName>
</protein>
<dbReference type="InterPro" id="IPR036866">
    <property type="entry name" value="RibonucZ/Hydroxyglut_hydro"/>
</dbReference>
<accession>A0A381WZK3</accession>
<dbReference type="EMBL" id="UINC01013411">
    <property type="protein sequence ID" value="SVA57966.1"/>
    <property type="molecule type" value="Genomic_DNA"/>
</dbReference>
<evidence type="ECO:0000259" key="1">
    <source>
        <dbReference type="Pfam" id="PF12706"/>
    </source>
</evidence>
<feature type="domain" description="Metallo-beta-lactamase" evidence="1">
    <location>
        <begin position="85"/>
        <end position="284"/>
    </location>
</feature>
<dbReference type="PANTHER" id="PTHR42663">
    <property type="entry name" value="HYDROLASE C777.06C-RELATED-RELATED"/>
    <property type="match status" value="1"/>
</dbReference>
<dbReference type="Pfam" id="PF12706">
    <property type="entry name" value="Lactamase_B_2"/>
    <property type="match status" value="1"/>
</dbReference>
<dbReference type="Gene3D" id="3.60.15.10">
    <property type="entry name" value="Ribonuclease Z/Hydroxyacylglutathione hydrolase-like"/>
    <property type="match status" value="1"/>
</dbReference>
<sequence>MTFLNRKITLFCLSSFLLLNGCQRIEPKAYKADPNVVELKILGTLQDGGMPHLGCQKDCCNEFFEKGYSNKRVVSLGVSDNKEKRNYLIEASPDISVQLNNLVNDKSKALEGIFITHAHIGHYSGLVNLGREVAHTSKIPLYLMPKMTDFILSNGPWDQLIELKNIELKKIFNEKEEQLTENLKITPLQVPHRDEYSETVGFKIIGPDKAALFIPDIDKWDKWDKSIKELIKQVDYAFIDGTFYDANEINNRDISEIPHPFIIESFDLFNDLNAVDKKKIYFIHLNHTNPAINKESDAYKAIKSKGYNVAELGSVFAL</sequence>
<proteinExistence type="predicted"/>
<organism evidence="2">
    <name type="scientific">marine metagenome</name>
    <dbReference type="NCBI Taxonomy" id="408172"/>
    <lineage>
        <taxon>unclassified sequences</taxon>
        <taxon>metagenomes</taxon>
        <taxon>ecological metagenomes</taxon>
    </lineage>
</organism>
<dbReference type="PANTHER" id="PTHR42663:SF6">
    <property type="entry name" value="HYDROLASE C777.06C-RELATED"/>
    <property type="match status" value="1"/>
</dbReference>
<dbReference type="SUPFAM" id="SSF56281">
    <property type="entry name" value="Metallo-hydrolase/oxidoreductase"/>
    <property type="match status" value="1"/>
</dbReference>
<dbReference type="InterPro" id="IPR001279">
    <property type="entry name" value="Metallo-B-lactamas"/>
</dbReference>
<dbReference type="AlphaFoldDB" id="A0A381WZK3"/>
<reference evidence="2" key="1">
    <citation type="submission" date="2018-05" db="EMBL/GenBank/DDBJ databases">
        <authorList>
            <person name="Lanie J.A."/>
            <person name="Ng W.-L."/>
            <person name="Kazmierczak K.M."/>
            <person name="Andrzejewski T.M."/>
            <person name="Davidsen T.M."/>
            <person name="Wayne K.J."/>
            <person name="Tettelin H."/>
            <person name="Glass J.I."/>
            <person name="Rusch D."/>
            <person name="Podicherti R."/>
            <person name="Tsui H.-C.T."/>
            <person name="Winkler M.E."/>
        </authorList>
    </citation>
    <scope>NUCLEOTIDE SEQUENCE</scope>
</reference>
<evidence type="ECO:0000313" key="2">
    <source>
        <dbReference type="EMBL" id="SVA57966.1"/>
    </source>
</evidence>